<dbReference type="GO" id="GO:0035999">
    <property type="term" value="P:tetrahydrofolate interconversion"/>
    <property type="evidence" value="ECO:0007669"/>
    <property type="project" value="TreeGrafter"/>
</dbReference>
<dbReference type="SUPFAM" id="SSF100950">
    <property type="entry name" value="NagB/RpiA/CoA transferase-like"/>
    <property type="match status" value="1"/>
</dbReference>
<keyword evidence="6" id="KW-0436">Ligase</keyword>
<dbReference type="GO" id="GO:0030272">
    <property type="term" value="F:5-formyltetrahydrofolate cyclo-ligase activity"/>
    <property type="evidence" value="ECO:0007669"/>
    <property type="project" value="UniProtKB-EC"/>
</dbReference>
<proteinExistence type="inferred from homology"/>
<feature type="binding site" evidence="4">
    <location>
        <begin position="136"/>
        <end position="144"/>
    </location>
    <ligand>
        <name>ATP</name>
        <dbReference type="ChEBI" id="CHEBI:30616"/>
    </ligand>
</feature>
<dbReference type="InterPro" id="IPR002698">
    <property type="entry name" value="FTHF_cligase"/>
</dbReference>
<keyword evidence="7" id="KW-1185">Reference proteome</keyword>
<evidence type="ECO:0000256" key="5">
    <source>
        <dbReference type="RuleBase" id="RU361279"/>
    </source>
</evidence>
<comment type="similarity">
    <text evidence="1 5">Belongs to the 5-formyltetrahydrofolate cyclo-ligase family.</text>
</comment>
<name>A0A1C0APS2_9ACTN</name>
<evidence type="ECO:0000256" key="4">
    <source>
        <dbReference type="PIRSR" id="PIRSR006806-1"/>
    </source>
</evidence>
<dbReference type="PANTHER" id="PTHR23407">
    <property type="entry name" value="ATPASE INHIBITOR/5-FORMYLTETRAHYDROFOLATE CYCLO-LIGASE"/>
    <property type="match status" value="1"/>
</dbReference>
<dbReference type="Pfam" id="PF01812">
    <property type="entry name" value="5-FTHF_cyc-lig"/>
    <property type="match status" value="1"/>
</dbReference>
<keyword evidence="3 4" id="KW-0067">ATP-binding</keyword>
<evidence type="ECO:0000256" key="2">
    <source>
        <dbReference type="ARBA" id="ARBA00022741"/>
    </source>
</evidence>
<dbReference type="InterPro" id="IPR037171">
    <property type="entry name" value="NagB/RpiA_transferase-like"/>
</dbReference>
<dbReference type="PIRSF" id="PIRSF006806">
    <property type="entry name" value="FTHF_cligase"/>
    <property type="match status" value="1"/>
</dbReference>
<feature type="binding site" evidence="4">
    <location>
        <begin position="9"/>
        <end position="13"/>
    </location>
    <ligand>
        <name>ATP</name>
        <dbReference type="ChEBI" id="CHEBI:30616"/>
    </ligand>
</feature>
<dbReference type="AlphaFoldDB" id="A0A1C0APS2"/>
<keyword evidence="5" id="KW-0479">Metal-binding</keyword>
<dbReference type="GO" id="GO:0005524">
    <property type="term" value="F:ATP binding"/>
    <property type="evidence" value="ECO:0007669"/>
    <property type="project" value="UniProtKB-KW"/>
</dbReference>
<evidence type="ECO:0000256" key="3">
    <source>
        <dbReference type="ARBA" id="ARBA00022840"/>
    </source>
</evidence>
<dbReference type="EMBL" id="MBQD01000011">
    <property type="protein sequence ID" value="OCL36326.1"/>
    <property type="molecule type" value="Genomic_DNA"/>
</dbReference>
<evidence type="ECO:0000313" key="7">
    <source>
        <dbReference type="Proteomes" id="UP000093501"/>
    </source>
</evidence>
<sequence>MPMTIEARKDALRARFLAGRAQLTTEEWAADNAARSRRLLDDLATHPVGTVALYASRPDEPDTRVIGESLLALGWRVLLPVLDRTPRWASVRSWDDLRAGRMGIPEPAGEPLPPGALAGAATIVVPCLAVGRDGSRLGTGGGWYDRALVHRAADARIIALARDAEIVDALPTLSHDVAVDGYVTERVSVRLRS</sequence>
<dbReference type="GO" id="GO:0009396">
    <property type="term" value="P:folic acid-containing compound biosynthetic process"/>
    <property type="evidence" value="ECO:0007669"/>
    <property type="project" value="TreeGrafter"/>
</dbReference>
<dbReference type="InterPro" id="IPR024185">
    <property type="entry name" value="FTHF_cligase-like_sf"/>
</dbReference>
<protein>
    <recommendedName>
        <fullName evidence="5">5-formyltetrahydrofolate cyclo-ligase</fullName>
        <ecNumber evidence="5">6.3.3.2</ecNumber>
    </recommendedName>
</protein>
<comment type="caution">
    <text evidence="6">The sequence shown here is derived from an EMBL/GenBank/DDBJ whole genome shotgun (WGS) entry which is preliminary data.</text>
</comment>
<keyword evidence="2 4" id="KW-0547">Nucleotide-binding</keyword>
<evidence type="ECO:0000313" key="6">
    <source>
        <dbReference type="EMBL" id="OCL36326.1"/>
    </source>
</evidence>
<dbReference type="NCBIfam" id="TIGR02727">
    <property type="entry name" value="MTHFS_bact"/>
    <property type="match status" value="1"/>
</dbReference>
<comment type="catalytic activity">
    <reaction evidence="5">
        <text>(6S)-5-formyl-5,6,7,8-tetrahydrofolate + ATP = (6R)-5,10-methenyltetrahydrofolate + ADP + phosphate</text>
        <dbReference type="Rhea" id="RHEA:10488"/>
        <dbReference type="ChEBI" id="CHEBI:30616"/>
        <dbReference type="ChEBI" id="CHEBI:43474"/>
        <dbReference type="ChEBI" id="CHEBI:57455"/>
        <dbReference type="ChEBI" id="CHEBI:57457"/>
        <dbReference type="ChEBI" id="CHEBI:456216"/>
        <dbReference type="EC" id="6.3.3.2"/>
    </reaction>
</comment>
<dbReference type="GO" id="GO:0046872">
    <property type="term" value="F:metal ion binding"/>
    <property type="evidence" value="ECO:0007669"/>
    <property type="project" value="UniProtKB-KW"/>
</dbReference>
<keyword evidence="5" id="KW-0460">Magnesium</keyword>
<comment type="cofactor">
    <cofactor evidence="5">
        <name>Mg(2+)</name>
        <dbReference type="ChEBI" id="CHEBI:18420"/>
    </cofactor>
</comment>
<organism evidence="6 7">
    <name type="scientific">Tessaracoccus lapidicaptus</name>
    <dbReference type="NCBI Taxonomy" id="1427523"/>
    <lineage>
        <taxon>Bacteria</taxon>
        <taxon>Bacillati</taxon>
        <taxon>Actinomycetota</taxon>
        <taxon>Actinomycetes</taxon>
        <taxon>Propionibacteriales</taxon>
        <taxon>Propionibacteriaceae</taxon>
        <taxon>Tessaracoccus</taxon>
    </lineage>
</organism>
<gene>
    <name evidence="6" type="ORF">BCR15_00115</name>
</gene>
<evidence type="ECO:0000256" key="1">
    <source>
        <dbReference type="ARBA" id="ARBA00010638"/>
    </source>
</evidence>
<dbReference type="Gene3D" id="3.40.50.10420">
    <property type="entry name" value="NagB/RpiA/CoA transferase-like"/>
    <property type="match status" value="1"/>
</dbReference>
<reference evidence="7" key="1">
    <citation type="submission" date="2016-07" db="EMBL/GenBank/DDBJ databases">
        <authorList>
            <person name="Florea S."/>
            <person name="Webb J.S."/>
            <person name="Jaromczyk J."/>
            <person name="Schardl C.L."/>
        </authorList>
    </citation>
    <scope>NUCLEOTIDE SEQUENCE [LARGE SCALE GENOMIC DNA]</scope>
    <source>
        <strain evidence="7">IPBSL-7</strain>
    </source>
</reference>
<dbReference type="Proteomes" id="UP000093501">
    <property type="component" value="Unassembled WGS sequence"/>
</dbReference>
<dbReference type="PANTHER" id="PTHR23407:SF1">
    <property type="entry name" value="5-FORMYLTETRAHYDROFOLATE CYCLO-LIGASE"/>
    <property type="match status" value="1"/>
</dbReference>
<accession>A0A1C0APS2</accession>
<dbReference type="EC" id="6.3.3.2" evidence="5"/>
<feature type="binding site" evidence="4">
    <location>
        <position position="60"/>
    </location>
    <ligand>
        <name>substrate</name>
    </ligand>
</feature>